<dbReference type="Proteomes" id="UP000233786">
    <property type="component" value="Unassembled WGS sequence"/>
</dbReference>
<dbReference type="PROSITE" id="PS51257">
    <property type="entry name" value="PROKAR_LIPOPROTEIN"/>
    <property type="match status" value="1"/>
</dbReference>
<keyword evidence="2" id="KW-1185">Reference proteome</keyword>
<dbReference type="SUPFAM" id="SSF53850">
    <property type="entry name" value="Periplasmic binding protein-like II"/>
    <property type="match status" value="1"/>
</dbReference>
<dbReference type="STRING" id="994479.GCA_000194155_01795"/>
<dbReference type="OrthoDB" id="5582316at2"/>
<dbReference type="PANTHER" id="PTHR42941">
    <property type="entry name" value="SLL1037 PROTEIN"/>
    <property type="match status" value="1"/>
</dbReference>
<proteinExistence type="predicted"/>
<evidence type="ECO:0008006" key="3">
    <source>
        <dbReference type="Google" id="ProtNLM"/>
    </source>
</evidence>
<name>A0A2N3XVE5_SACSN</name>
<dbReference type="EMBL" id="PJNB01000001">
    <property type="protein sequence ID" value="PKW14647.1"/>
    <property type="molecule type" value="Genomic_DNA"/>
</dbReference>
<sequence>MRRRTLLTLAGAGLLSACTGQTPERTIRIAAGEPGGFYTAFARQLAAEVSATVPGMRMAVSSSQGSVANVELLRDGQADLGMVLAHTAAAAQNGDLGPRIPLRALGRVYENYTQLVVLADSPVHSIDDLAGRRVSIGAPKSGTAMLGANLLAKHRGVHSEALPLEDAIAALERQRIDALLWSGGLPTPVLKTLDDRVGIRLLPLDTTAAGCAPMCDPVVVPPRAYRHTGGVPTVGVPNILACTPELPVDLAEAVVRILVLRAPFLVPQETVGTQFLDVRNLIGTGAVPLHPGAERAYRDLHG</sequence>
<evidence type="ECO:0000313" key="1">
    <source>
        <dbReference type="EMBL" id="PKW14647.1"/>
    </source>
</evidence>
<dbReference type="InterPro" id="IPR011852">
    <property type="entry name" value="TRAP_TAXI"/>
</dbReference>
<dbReference type="PANTHER" id="PTHR42941:SF1">
    <property type="entry name" value="SLL1037 PROTEIN"/>
    <property type="match status" value="1"/>
</dbReference>
<evidence type="ECO:0000313" key="2">
    <source>
        <dbReference type="Proteomes" id="UP000233786"/>
    </source>
</evidence>
<protein>
    <recommendedName>
        <fullName evidence="3">TRAP transporter TAXI family solute receptor</fullName>
    </recommendedName>
</protein>
<dbReference type="NCBIfam" id="TIGR02122">
    <property type="entry name" value="TRAP_TAXI"/>
    <property type="match status" value="1"/>
</dbReference>
<dbReference type="AlphaFoldDB" id="A0A2N3XVE5"/>
<dbReference type="Pfam" id="PF16868">
    <property type="entry name" value="NMT1_3"/>
    <property type="match status" value="1"/>
</dbReference>
<organism evidence="1 2">
    <name type="scientific">Saccharopolyspora spinosa</name>
    <dbReference type="NCBI Taxonomy" id="60894"/>
    <lineage>
        <taxon>Bacteria</taxon>
        <taxon>Bacillati</taxon>
        <taxon>Actinomycetota</taxon>
        <taxon>Actinomycetes</taxon>
        <taxon>Pseudonocardiales</taxon>
        <taxon>Pseudonocardiaceae</taxon>
        <taxon>Saccharopolyspora</taxon>
    </lineage>
</organism>
<accession>A0A2N3XVE5</accession>
<reference evidence="1" key="1">
    <citation type="submission" date="2017-12" db="EMBL/GenBank/DDBJ databases">
        <title>Sequencing the genomes of 1000 Actinobacteria strains.</title>
        <authorList>
            <person name="Klenk H.-P."/>
        </authorList>
    </citation>
    <scope>NUCLEOTIDE SEQUENCE [LARGE SCALE GENOMIC DNA]</scope>
    <source>
        <strain evidence="1">DSM 44228</strain>
    </source>
</reference>
<dbReference type="RefSeq" id="WP_010693749.1">
    <property type="nucleotide sequence ID" value="NZ_CP061007.1"/>
</dbReference>
<gene>
    <name evidence="1" type="ORF">A8926_2280</name>
</gene>
<comment type="caution">
    <text evidence="1">The sequence shown here is derived from an EMBL/GenBank/DDBJ whole genome shotgun (WGS) entry which is preliminary data.</text>
</comment>
<dbReference type="Gene3D" id="3.40.190.10">
    <property type="entry name" value="Periplasmic binding protein-like II"/>
    <property type="match status" value="2"/>
</dbReference>